<dbReference type="EMBL" id="MT483689">
    <property type="protein sequence ID" value="QLY89925.1"/>
    <property type="molecule type" value="Genomic_DNA"/>
</dbReference>
<organism evidence="16">
    <name type="scientific">Clusiodes albimanus</name>
    <dbReference type="NCBI Taxonomy" id="576318"/>
    <lineage>
        <taxon>Eukaryota</taxon>
        <taxon>Metazoa</taxon>
        <taxon>Ecdysozoa</taxon>
        <taxon>Arthropoda</taxon>
        <taxon>Hexapoda</taxon>
        <taxon>Insecta</taxon>
        <taxon>Pterygota</taxon>
        <taxon>Neoptera</taxon>
        <taxon>Endopterygota</taxon>
        <taxon>Diptera</taxon>
        <taxon>Brachycera</taxon>
        <taxon>Muscomorpha</taxon>
        <taxon>Opomyzoidea</taxon>
        <taxon>Clusiidae</taxon>
        <taxon>Clusiodes</taxon>
    </lineage>
</organism>
<evidence type="ECO:0000256" key="7">
    <source>
        <dbReference type="ARBA" id="ARBA00022692"/>
    </source>
</evidence>
<feature type="transmembrane region" description="Helical" evidence="15">
    <location>
        <begin position="143"/>
        <end position="167"/>
    </location>
</feature>
<keyword evidence="9 15" id="KW-0249">Electron transport</keyword>
<accession>A0A7D7AHV4</accession>
<dbReference type="AlphaFoldDB" id="A0A7D7AHV4"/>
<dbReference type="PANTHER" id="PTHR11435">
    <property type="entry name" value="NADH UBIQUINONE OXIDOREDUCTASE SUBUNIT ND6"/>
    <property type="match status" value="1"/>
</dbReference>
<evidence type="ECO:0000256" key="3">
    <source>
        <dbReference type="ARBA" id="ARBA00012944"/>
    </source>
</evidence>
<dbReference type="PANTHER" id="PTHR11435:SF1">
    <property type="entry name" value="NADH-UBIQUINONE OXIDOREDUCTASE CHAIN 6"/>
    <property type="match status" value="1"/>
</dbReference>
<keyword evidence="15" id="KW-0830">Ubiquinone</keyword>
<reference evidence="16" key="1">
    <citation type="submission" date="2020-05" db="EMBL/GenBank/DDBJ databases">
        <title>DNAmark Project.</title>
        <authorList>
            <person name="Leerhoei F."/>
        </authorList>
    </citation>
    <scope>NUCLEOTIDE SEQUENCE</scope>
    <source>
        <strain evidence="16">DM938</strain>
    </source>
</reference>
<evidence type="ECO:0000256" key="6">
    <source>
        <dbReference type="ARBA" id="ARBA00022660"/>
    </source>
</evidence>
<evidence type="ECO:0000256" key="5">
    <source>
        <dbReference type="ARBA" id="ARBA00022448"/>
    </source>
</evidence>
<evidence type="ECO:0000256" key="12">
    <source>
        <dbReference type="ARBA" id="ARBA00023128"/>
    </source>
</evidence>
<proteinExistence type="inferred from homology"/>
<evidence type="ECO:0000256" key="11">
    <source>
        <dbReference type="ARBA" id="ARBA00023027"/>
    </source>
</evidence>
<keyword evidence="5 15" id="KW-0813">Transport</keyword>
<keyword evidence="8 15" id="KW-1278">Translocase</keyword>
<dbReference type="GO" id="GO:0008137">
    <property type="term" value="F:NADH dehydrogenase (ubiquinone) activity"/>
    <property type="evidence" value="ECO:0007669"/>
    <property type="project" value="UniProtKB-UniRule"/>
</dbReference>
<dbReference type="InterPro" id="IPR001457">
    <property type="entry name" value="NADH_UbQ/plastoQ_OxRdtase_su6"/>
</dbReference>
<feature type="transmembrane region" description="Helical" evidence="15">
    <location>
        <begin position="48"/>
        <end position="72"/>
    </location>
</feature>
<gene>
    <name evidence="16" type="primary">ND6</name>
</gene>
<feature type="transmembrane region" description="Helical" evidence="15">
    <location>
        <begin position="12"/>
        <end position="36"/>
    </location>
</feature>
<evidence type="ECO:0000256" key="13">
    <source>
        <dbReference type="ARBA" id="ARBA00023136"/>
    </source>
</evidence>
<geneLocation type="mitochondrion" evidence="16"/>
<evidence type="ECO:0000313" key="16">
    <source>
        <dbReference type="EMBL" id="QLY89925.1"/>
    </source>
</evidence>
<evidence type="ECO:0000256" key="14">
    <source>
        <dbReference type="ARBA" id="ARBA00049551"/>
    </source>
</evidence>
<keyword evidence="11 15" id="KW-0520">NAD</keyword>
<keyword evidence="7 15" id="KW-0812">Transmembrane</keyword>
<protein>
    <recommendedName>
        <fullName evidence="4 15">NADH-ubiquinone oxidoreductase chain 6</fullName>
        <ecNumber evidence="3 15">7.1.1.2</ecNumber>
    </recommendedName>
</protein>
<dbReference type="InterPro" id="IPR050269">
    <property type="entry name" value="ComplexI_Subunit6"/>
</dbReference>
<sequence length="174" mass="20152">MMQIFYFSASFMLSLIFISMNHPLAMGLMLLFQTILVSLITGMMAKTFWFSYILFLIFLGGMLVLFIYVTSLASNEMFSLSTKLMMFSIMFLMTMLFMSIIMDKTAITFSSNIQEMMPINNEYSYISENSMALNKLYNFPTNLMTLLLLNYLLITLIVIVKITNLFFGPLRMMV</sequence>
<comment type="function">
    <text evidence="15">Core subunit of the mitochondrial membrane respiratory chain NADH dehydrogenase (Complex I) which catalyzes electron transfer from NADH through the respiratory chain, using ubiquinone as an electron acceptor. Essential for the catalytic activity and assembly of complex I.</text>
</comment>
<dbReference type="GO" id="GO:0031966">
    <property type="term" value="C:mitochondrial membrane"/>
    <property type="evidence" value="ECO:0007669"/>
    <property type="project" value="UniProtKB-SubCell"/>
</dbReference>
<comment type="subcellular location">
    <subcellularLocation>
        <location evidence="1 15">Mitochondrion membrane</location>
        <topology evidence="1 15">Multi-pass membrane protein</topology>
    </subcellularLocation>
</comment>
<evidence type="ECO:0000256" key="10">
    <source>
        <dbReference type="ARBA" id="ARBA00022989"/>
    </source>
</evidence>
<feature type="transmembrane region" description="Helical" evidence="15">
    <location>
        <begin position="84"/>
        <end position="102"/>
    </location>
</feature>
<comment type="similarity">
    <text evidence="2 15">Belongs to the complex I subunit 6 family.</text>
</comment>
<keyword evidence="13 15" id="KW-0472">Membrane</keyword>
<dbReference type="EC" id="7.1.1.2" evidence="3 15"/>
<evidence type="ECO:0000256" key="1">
    <source>
        <dbReference type="ARBA" id="ARBA00004225"/>
    </source>
</evidence>
<evidence type="ECO:0000256" key="9">
    <source>
        <dbReference type="ARBA" id="ARBA00022982"/>
    </source>
</evidence>
<evidence type="ECO:0000256" key="4">
    <source>
        <dbReference type="ARBA" id="ARBA00021095"/>
    </source>
</evidence>
<keyword evidence="10 15" id="KW-1133">Transmembrane helix</keyword>
<comment type="catalytic activity">
    <reaction evidence="14 15">
        <text>a ubiquinone + NADH + 5 H(+)(in) = a ubiquinol + NAD(+) + 4 H(+)(out)</text>
        <dbReference type="Rhea" id="RHEA:29091"/>
        <dbReference type="Rhea" id="RHEA-COMP:9565"/>
        <dbReference type="Rhea" id="RHEA-COMP:9566"/>
        <dbReference type="ChEBI" id="CHEBI:15378"/>
        <dbReference type="ChEBI" id="CHEBI:16389"/>
        <dbReference type="ChEBI" id="CHEBI:17976"/>
        <dbReference type="ChEBI" id="CHEBI:57540"/>
        <dbReference type="ChEBI" id="CHEBI:57945"/>
        <dbReference type="EC" id="7.1.1.2"/>
    </reaction>
</comment>
<evidence type="ECO:0000256" key="8">
    <source>
        <dbReference type="ARBA" id="ARBA00022967"/>
    </source>
</evidence>
<evidence type="ECO:0000256" key="15">
    <source>
        <dbReference type="RuleBase" id="RU004430"/>
    </source>
</evidence>
<name>A0A7D7AHV4_9MUSC</name>
<evidence type="ECO:0000256" key="2">
    <source>
        <dbReference type="ARBA" id="ARBA00005698"/>
    </source>
</evidence>
<keyword evidence="12 15" id="KW-0496">Mitochondrion</keyword>
<keyword evidence="6 15" id="KW-0679">Respiratory chain</keyword>
<dbReference type="Pfam" id="PF00499">
    <property type="entry name" value="Oxidored_q3"/>
    <property type="match status" value="1"/>
</dbReference>